<comment type="caution">
    <text evidence="2">The sequence shown here is derived from an EMBL/GenBank/DDBJ whole genome shotgun (WGS) entry which is preliminary data.</text>
</comment>
<dbReference type="PANTHER" id="PTHR36558:SF1">
    <property type="entry name" value="RESTRICTION ENDONUCLEASE DOMAIN-CONTAINING PROTEIN-RELATED"/>
    <property type="match status" value="1"/>
</dbReference>
<dbReference type="InterPro" id="IPR012296">
    <property type="entry name" value="Nuclease_put_TT1808"/>
</dbReference>
<sequence length="190" mass="22216">MGALVQKHHITEQDYLLWEAESGRKHEYIDGDCYAMAGAGEKHNLITGNIFLQLRLAMRDKPGSCRVFTSDMKCRLDQGRFYYYPDVMLVCNKTDKSEFYKEHPCFIAEVQSKSTARIDRHEKWPVYAQIPSLHYYLLADSRQKAAQYFWRDETGAWQHSQLTEEQTLNITCGDYHAALRLADIYEDVVF</sequence>
<dbReference type="Pfam" id="PF05685">
    <property type="entry name" value="Uma2"/>
    <property type="match status" value="1"/>
</dbReference>
<evidence type="ECO:0000313" key="2">
    <source>
        <dbReference type="EMBL" id="POZ53993.1"/>
    </source>
</evidence>
<protein>
    <submittedName>
        <fullName evidence="2">Uma2 family endonuclease</fullName>
    </submittedName>
</protein>
<keyword evidence="2" id="KW-0255">Endonuclease</keyword>
<evidence type="ECO:0000313" key="3">
    <source>
        <dbReference type="Proteomes" id="UP000237423"/>
    </source>
</evidence>
<feature type="domain" description="Putative restriction endonuclease" evidence="1">
    <location>
        <begin position="13"/>
        <end position="168"/>
    </location>
</feature>
<dbReference type="InterPro" id="IPR011335">
    <property type="entry name" value="Restrct_endonuc-II-like"/>
</dbReference>
<dbReference type="Gene3D" id="3.90.1570.10">
    <property type="entry name" value="tt1808, chain A"/>
    <property type="match status" value="1"/>
</dbReference>
<name>A0A2S5CT46_9GAMM</name>
<dbReference type="RefSeq" id="WP_103973503.1">
    <property type="nucleotide sequence ID" value="NZ_PGFZ01000001.1"/>
</dbReference>
<dbReference type="AlphaFoldDB" id="A0A2S5CT46"/>
<organism evidence="2 3">
    <name type="scientific">Methylovulum psychrotolerans</name>
    <dbReference type="NCBI Taxonomy" id="1704499"/>
    <lineage>
        <taxon>Bacteria</taxon>
        <taxon>Pseudomonadati</taxon>
        <taxon>Pseudomonadota</taxon>
        <taxon>Gammaproteobacteria</taxon>
        <taxon>Methylococcales</taxon>
        <taxon>Methylococcaceae</taxon>
        <taxon>Methylovulum</taxon>
    </lineage>
</organism>
<keyword evidence="2" id="KW-0378">Hydrolase</keyword>
<keyword evidence="2" id="KW-0540">Nuclease</keyword>
<dbReference type="EMBL" id="PGFZ01000001">
    <property type="protein sequence ID" value="POZ53993.1"/>
    <property type="molecule type" value="Genomic_DNA"/>
</dbReference>
<evidence type="ECO:0000259" key="1">
    <source>
        <dbReference type="Pfam" id="PF05685"/>
    </source>
</evidence>
<dbReference type="Proteomes" id="UP000237423">
    <property type="component" value="Unassembled WGS sequence"/>
</dbReference>
<accession>A0A2S5CT46</accession>
<dbReference type="SUPFAM" id="SSF52980">
    <property type="entry name" value="Restriction endonuclease-like"/>
    <property type="match status" value="1"/>
</dbReference>
<proteinExistence type="predicted"/>
<dbReference type="CDD" id="cd06260">
    <property type="entry name" value="DUF820-like"/>
    <property type="match status" value="1"/>
</dbReference>
<dbReference type="PANTHER" id="PTHR36558">
    <property type="entry name" value="GLR1098 PROTEIN"/>
    <property type="match status" value="1"/>
</dbReference>
<reference evidence="2 3" key="1">
    <citation type="submission" date="2017-11" db="EMBL/GenBank/DDBJ databases">
        <title>Draft Genome Sequence of Methylobacter psychrotolerans Sph1T, an Obligate Methanotroph from Low-Temperature Environments.</title>
        <authorList>
            <person name="Oshkin I.Y."/>
            <person name="Miroshnikov K."/>
            <person name="Belova S.E."/>
            <person name="Korzhenkov A."/>
            <person name="Toshchakov S.V."/>
            <person name="Dedysh S.N."/>
        </authorList>
    </citation>
    <scope>NUCLEOTIDE SEQUENCE [LARGE SCALE GENOMIC DNA]</scope>
    <source>
        <strain evidence="2 3">Sph1</strain>
    </source>
</reference>
<gene>
    <name evidence="2" type="ORF">AADEFJLK_01035</name>
</gene>
<dbReference type="InterPro" id="IPR008538">
    <property type="entry name" value="Uma2"/>
</dbReference>
<dbReference type="GO" id="GO:0004519">
    <property type="term" value="F:endonuclease activity"/>
    <property type="evidence" value="ECO:0007669"/>
    <property type="project" value="UniProtKB-KW"/>
</dbReference>